<name>A0A0G4B3J8_9BACT</name>
<dbReference type="PRINTS" id="PR00778">
    <property type="entry name" value="HTHARSR"/>
</dbReference>
<dbReference type="InterPro" id="IPR036388">
    <property type="entry name" value="WH-like_DNA-bd_sf"/>
</dbReference>
<dbReference type="Proteomes" id="UP000035648">
    <property type="component" value="Chromosome"/>
</dbReference>
<sequence length="93" mass="10857">MNKKINVQEITSIFNENRIKILLQLFECNENICGCDLVEQIGIPKNLLSYHMKILEKRKIIEEKRCGQKKNYGLTDKGIALVKQIIKLQEIIK</sequence>
<feature type="domain" description="HTH arsR-type" evidence="1">
    <location>
        <begin position="1"/>
        <end position="93"/>
    </location>
</feature>
<dbReference type="InterPro" id="IPR036390">
    <property type="entry name" value="WH_DNA-bd_sf"/>
</dbReference>
<proteinExistence type="predicted"/>
<dbReference type="KEGG" id="bbgw:UT28_C0001G0741"/>
<evidence type="ECO:0000313" key="2">
    <source>
        <dbReference type="EMBL" id="AKM82526.1"/>
    </source>
</evidence>
<dbReference type="SUPFAM" id="SSF46785">
    <property type="entry name" value="Winged helix' DNA-binding domain"/>
    <property type="match status" value="1"/>
</dbReference>
<evidence type="ECO:0000259" key="1">
    <source>
        <dbReference type="PROSITE" id="PS50987"/>
    </source>
</evidence>
<dbReference type="STRING" id="1618337.UT28_C0001G0741"/>
<dbReference type="GO" id="GO:0003700">
    <property type="term" value="F:DNA-binding transcription factor activity"/>
    <property type="evidence" value="ECO:0007669"/>
    <property type="project" value="InterPro"/>
</dbReference>
<dbReference type="Gene3D" id="1.10.10.10">
    <property type="entry name" value="Winged helix-like DNA-binding domain superfamily/Winged helix DNA-binding domain"/>
    <property type="match status" value="1"/>
</dbReference>
<evidence type="ECO:0000313" key="3">
    <source>
        <dbReference type="Proteomes" id="UP000035648"/>
    </source>
</evidence>
<dbReference type="AlphaFoldDB" id="A0A0G4B3J8"/>
<dbReference type="SMART" id="SM00418">
    <property type="entry name" value="HTH_ARSR"/>
    <property type="match status" value="1"/>
</dbReference>
<dbReference type="InterPro" id="IPR011991">
    <property type="entry name" value="ArsR-like_HTH"/>
</dbReference>
<dbReference type="InterPro" id="IPR001845">
    <property type="entry name" value="HTH_ArsR_DNA-bd_dom"/>
</dbReference>
<gene>
    <name evidence="2" type="ORF">UT28_C0001G0741</name>
</gene>
<organism evidence="2 3">
    <name type="scientific">Berkelbacteria bacterium GW2011_GWE1_39_12</name>
    <dbReference type="NCBI Taxonomy" id="1618337"/>
    <lineage>
        <taxon>Bacteria</taxon>
        <taxon>Candidatus Berkelbacteria</taxon>
    </lineage>
</organism>
<dbReference type="EMBL" id="CP011213">
    <property type="protein sequence ID" value="AKM82526.1"/>
    <property type="molecule type" value="Genomic_DNA"/>
</dbReference>
<accession>A0A0G4B3J8</accession>
<reference evidence="2 3" key="1">
    <citation type="journal article" date="2015" name="Nature">
        <title>rRNA introns, odd ribosomes, and small enigmatic genomes across a large radiation of phyla.</title>
        <authorList>
            <person name="Brown C.T."/>
            <person name="Hug L.A."/>
            <person name="Thomas B.C."/>
            <person name="Sharon I."/>
            <person name="Castelle C.J."/>
            <person name="Singh A."/>
            <person name="Wilkins M.J."/>
            <person name="Williams K.H."/>
            <person name="Banfield J.F."/>
        </authorList>
    </citation>
    <scope>NUCLEOTIDE SEQUENCE [LARGE SCALE GENOMIC DNA]</scope>
</reference>
<dbReference type="CDD" id="cd00090">
    <property type="entry name" value="HTH_ARSR"/>
    <property type="match status" value="1"/>
</dbReference>
<protein>
    <submittedName>
        <fullName evidence="2">ArsR family transcriptional regulator, ArsR family transcriptional regulator</fullName>
    </submittedName>
</protein>
<dbReference type="PROSITE" id="PS50987">
    <property type="entry name" value="HTH_ARSR_2"/>
    <property type="match status" value="1"/>
</dbReference>
<dbReference type="Pfam" id="PF01022">
    <property type="entry name" value="HTH_5"/>
    <property type="match status" value="1"/>
</dbReference>